<evidence type="ECO:0000313" key="1">
    <source>
        <dbReference type="EMBL" id="RVW22715.1"/>
    </source>
</evidence>
<proteinExistence type="predicted"/>
<evidence type="ECO:0000313" key="2">
    <source>
        <dbReference type="Proteomes" id="UP000288805"/>
    </source>
</evidence>
<gene>
    <name evidence="1" type="ORF">CK203_103820</name>
</gene>
<dbReference type="EMBL" id="QGNW01002221">
    <property type="protein sequence ID" value="RVW22715.1"/>
    <property type="molecule type" value="Genomic_DNA"/>
</dbReference>
<comment type="caution">
    <text evidence="1">The sequence shown here is derived from an EMBL/GenBank/DDBJ whole genome shotgun (WGS) entry which is preliminary data.</text>
</comment>
<dbReference type="AlphaFoldDB" id="A0A438CHU6"/>
<dbReference type="Proteomes" id="UP000288805">
    <property type="component" value="Unassembled WGS sequence"/>
</dbReference>
<name>A0A438CHU6_VITVI</name>
<reference evidence="1 2" key="1">
    <citation type="journal article" date="2018" name="PLoS Genet.">
        <title>Population sequencing reveals clonal diversity and ancestral inbreeding in the grapevine cultivar Chardonnay.</title>
        <authorList>
            <person name="Roach M.J."/>
            <person name="Johnson D.L."/>
            <person name="Bohlmann J."/>
            <person name="van Vuuren H.J."/>
            <person name="Jones S.J."/>
            <person name="Pretorius I.S."/>
            <person name="Schmidt S.A."/>
            <person name="Borneman A.R."/>
        </authorList>
    </citation>
    <scope>NUCLEOTIDE SEQUENCE [LARGE SCALE GENOMIC DNA]</scope>
    <source>
        <strain evidence="2">cv. Chardonnay</strain>
        <tissue evidence="1">Leaf</tissue>
    </source>
</reference>
<evidence type="ECO:0008006" key="3">
    <source>
        <dbReference type="Google" id="ProtNLM"/>
    </source>
</evidence>
<accession>A0A438CHU6</accession>
<organism evidence="1 2">
    <name type="scientific">Vitis vinifera</name>
    <name type="common">Grape</name>
    <dbReference type="NCBI Taxonomy" id="29760"/>
    <lineage>
        <taxon>Eukaryota</taxon>
        <taxon>Viridiplantae</taxon>
        <taxon>Streptophyta</taxon>
        <taxon>Embryophyta</taxon>
        <taxon>Tracheophyta</taxon>
        <taxon>Spermatophyta</taxon>
        <taxon>Magnoliopsida</taxon>
        <taxon>eudicotyledons</taxon>
        <taxon>Gunneridae</taxon>
        <taxon>Pentapetalae</taxon>
        <taxon>rosids</taxon>
        <taxon>Vitales</taxon>
        <taxon>Vitaceae</taxon>
        <taxon>Viteae</taxon>
        <taxon>Vitis</taxon>
    </lineage>
</organism>
<sequence length="479" mass="53801">MQKRNRALGIRSLSILNKAFLGKWYWRFFTKANSLWNRVIARKHGEEDETVSDLFICKAMCAYVSPRVVKFEANGGTWISITKRSRGFVVSVGFGKEELEWLSEHLKKVVELEASRGFIQKIRSKTRTHLMEICFNSRGQWVGSPKEGDFFSARFFYQAGRVSKETIEDFQVSKGIYRGCQSYADMVAEEGPRNGALLSIGKWVRAVICESKEKVQDWVHVGKAIAGMMSTKGMVSVTPISAYKGCFFVDSARRVECRGWLELKGLPFHLWDEGQLKYILKKWGRVTKVAQDSLKLVDLSKVKLWVEMLPNVVLPALLEVEDEAWSFTVAVSVTEEDEEDDLFRSESTHSRDELMPAGGCVSQRPKNAEGLCGSTRDNECYRRRPFPQSRYRLLGPAEGNNNGPTKPEALFKAWSVRAQIGAKSLGPPAGPIFIQAHETVARSSSTLQCAESSAKEVPLFVSSQGLVEARAGRGQGFLR</sequence>
<protein>
    <recommendedName>
        <fullName evidence="3">DUF4283 domain-containing protein</fullName>
    </recommendedName>
</protein>